<evidence type="ECO:0000256" key="1">
    <source>
        <dbReference type="SAM" id="MobiDB-lite"/>
    </source>
</evidence>
<name>A0A5N5T3W1_9CRUS</name>
<accession>A0A5N5T3W1</accession>
<feature type="region of interest" description="Disordered" evidence="1">
    <location>
        <begin position="1"/>
        <end position="22"/>
    </location>
</feature>
<evidence type="ECO:0000313" key="3">
    <source>
        <dbReference type="Proteomes" id="UP000326759"/>
    </source>
</evidence>
<protein>
    <submittedName>
        <fullName evidence="2">Uncharacterized protein</fullName>
    </submittedName>
</protein>
<feature type="non-terminal residue" evidence="2">
    <location>
        <position position="1"/>
    </location>
</feature>
<comment type="caution">
    <text evidence="2">The sequence shown here is derived from an EMBL/GenBank/DDBJ whole genome shotgun (WGS) entry which is preliminary data.</text>
</comment>
<evidence type="ECO:0000313" key="2">
    <source>
        <dbReference type="EMBL" id="KAB7501231.1"/>
    </source>
</evidence>
<reference evidence="2 3" key="1">
    <citation type="journal article" date="2019" name="PLoS Biol.">
        <title>Sex chromosomes control vertical transmission of feminizing Wolbachia symbionts in an isopod.</title>
        <authorList>
            <person name="Becking T."/>
            <person name="Chebbi M.A."/>
            <person name="Giraud I."/>
            <person name="Moumen B."/>
            <person name="Laverre T."/>
            <person name="Caubet Y."/>
            <person name="Peccoud J."/>
            <person name="Gilbert C."/>
            <person name="Cordaux R."/>
        </authorList>
    </citation>
    <scope>NUCLEOTIDE SEQUENCE [LARGE SCALE GENOMIC DNA]</scope>
    <source>
        <strain evidence="2">ANa2</strain>
        <tissue evidence="2">Whole body excluding digestive tract and cuticle</tissue>
    </source>
</reference>
<organism evidence="2 3">
    <name type="scientific">Armadillidium nasatum</name>
    <dbReference type="NCBI Taxonomy" id="96803"/>
    <lineage>
        <taxon>Eukaryota</taxon>
        <taxon>Metazoa</taxon>
        <taxon>Ecdysozoa</taxon>
        <taxon>Arthropoda</taxon>
        <taxon>Crustacea</taxon>
        <taxon>Multicrustacea</taxon>
        <taxon>Malacostraca</taxon>
        <taxon>Eumalacostraca</taxon>
        <taxon>Peracarida</taxon>
        <taxon>Isopoda</taxon>
        <taxon>Oniscidea</taxon>
        <taxon>Crinocheta</taxon>
        <taxon>Armadillidiidae</taxon>
        <taxon>Armadillidium</taxon>
    </lineage>
</organism>
<keyword evidence="3" id="KW-1185">Reference proteome</keyword>
<proteinExistence type="predicted"/>
<dbReference type="EMBL" id="SEYY01011266">
    <property type="protein sequence ID" value="KAB7501231.1"/>
    <property type="molecule type" value="Genomic_DNA"/>
</dbReference>
<gene>
    <name evidence="2" type="ORF">Anas_00851</name>
</gene>
<dbReference type="OrthoDB" id="5353095at2759"/>
<dbReference type="Proteomes" id="UP000326759">
    <property type="component" value="Unassembled WGS sequence"/>
</dbReference>
<feature type="non-terminal residue" evidence="2">
    <location>
        <position position="211"/>
    </location>
</feature>
<sequence>RCSSTDVVERPPNNRKRTSHHISLTEKGQHCFSSCESLGTSVTGVTVRTRKLSGNLSEISMPTSREIRYLRTDAVSKVKDERLVFVSTNKIPCHIFSCIPFNRQRTECSTRDTIRRRHTSGTRPLSTISDSLDPAHIIGLSCFEDPSEISYCDLLIPSRNFNRPKKTSENSTEAVVENVIPERTVHHHPGVTRCFSYEPATQKATAHYIPH</sequence>
<dbReference type="AlphaFoldDB" id="A0A5N5T3W1"/>